<organism evidence="2 3">
    <name type="scientific">Meristemomyces frigidus</name>
    <dbReference type="NCBI Taxonomy" id="1508187"/>
    <lineage>
        <taxon>Eukaryota</taxon>
        <taxon>Fungi</taxon>
        <taxon>Dikarya</taxon>
        <taxon>Ascomycota</taxon>
        <taxon>Pezizomycotina</taxon>
        <taxon>Dothideomycetes</taxon>
        <taxon>Dothideomycetidae</taxon>
        <taxon>Mycosphaerellales</taxon>
        <taxon>Teratosphaeriaceae</taxon>
        <taxon>Meristemomyces</taxon>
    </lineage>
</organism>
<feature type="compositionally biased region" description="Pro residues" evidence="1">
    <location>
        <begin position="432"/>
        <end position="447"/>
    </location>
</feature>
<reference evidence="2" key="1">
    <citation type="submission" date="2023-08" db="EMBL/GenBank/DDBJ databases">
        <title>Black Yeasts Isolated from many extreme environments.</title>
        <authorList>
            <person name="Coleine C."/>
            <person name="Stajich J.E."/>
            <person name="Selbmann L."/>
        </authorList>
    </citation>
    <scope>NUCLEOTIDE SEQUENCE</scope>
    <source>
        <strain evidence="2">CCFEE 5401</strain>
    </source>
</reference>
<dbReference type="Proteomes" id="UP001310890">
    <property type="component" value="Unassembled WGS sequence"/>
</dbReference>
<dbReference type="EMBL" id="JAVRRL010000001">
    <property type="protein sequence ID" value="KAK5119004.1"/>
    <property type="molecule type" value="Genomic_DNA"/>
</dbReference>
<feature type="region of interest" description="Disordered" evidence="1">
    <location>
        <begin position="244"/>
        <end position="454"/>
    </location>
</feature>
<feature type="compositionally biased region" description="Polar residues" evidence="1">
    <location>
        <begin position="338"/>
        <end position="347"/>
    </location>
</feature>
<dbReference type="AlphaFoldDB" id="A0AAN7TZ14"/>
<evidence type="ECO:0000256" key="1">
    <source>
        <dbReference type="SAM" id="MobiDB-lite"/>
    </source>
</evidence>
<evidence type="ECO:0000313" key="2">
    <source>
        <dbReference type="EMBL" id="KAK5119004.1"/>
    </source>
</evidence>
<gene>
    <name evidence="2" type="ORF">LTR62_000215</name>
</gene>
<feature type="compositionally biased region" description="Low complexity" evidence="1">
    <location>
        <begin position="303"/>
        <end position="316"/>
    </location>
</feature>
<protein>
    <recommendedName>
        <fullName evidence="4">DNA (cytosine-5)-methyltransferase 1 replication foci domain-containing protein</fullName>
    </recommendedName>
</protein>
<comment type="caution">
    <text evidence="2">The sequence shown here is derived from an EMBL/GenBank/DDBJ whole genome shotgun (WGS) entry which is preliminary data.</text>
</comment>
<feature type="region of interest" description="Disordered" evidence="1">
    <location>
        <begin position="1"/>
        <end position="22"/>
    </location>
</feature>
<accession>A0AAN7TZ14</accession>
<feature type="compositionally biased region" description="Basic residues" evidence="1">
    <location>
        <begin position="366"/>
        <end position="382"/>
    </location>
</feature>
<evidence type="ECO:0000313" key="3">
    <source>
        <dbReference type="Proteomes" id="UP001310890"/>
    </source>
</evidence>
<proteinExistence type="predicted"/>
<evidence type="ECO:0008006" key="4">
    <source>
        <dbReference type="Google" id="ProtNLM"/>
    </source>
</evidence>
<feature type="compositionally biased region" description="Low complexity" evidence="1">
    <location>
        <begin position="280"/>
        <end position="295"/>
    </location>
</feature>
<name>A0AAN7TZ14_9PEZI</name>
<sequence>MNTATPEADVLKPLPPSLTGDSDEWPEFELTNACAYHPSSSDRSQAVSLLTATEHNPLVVVGQLQLHAIPKKASHLILHPGHHGRSTTIEIGTVRMFAYGQYANESVALWAGGKSGWFALKPARAYRATYNEMTEAIKLWYWVTDAYREERRSGKGKAAKVLPPYGWIDLCDKYATELIRDPSKRREAMLHMDRHVDFLLSSMLAKKEGIDWTTNPLYLRLRQDFPGVHKLVVQRMVASVGKAAAAGGERQQSIESTSTTSSLKRKRGKPPTRQATDSISAGSSTATTTTTTGSSRRGKKVDPTTTTSSRPAPTTSRRTRRGVSESTSSDNDEPEPSQIATPVAGSSESDEDPIAGAGRTAGKSKSALRLKPSKAAKGKRSGKAPLEDSTDSDEVEPASSPTDSKRIYPVAADPRRIKRENSTPNESTDSPVSPPTPTSPRSTPPDPSSLSHIPDSVQEDTWLCALDGCTHKVYIASQPASQRLIREHYALHAYSDDDARVRLVQNLRAPSLPVGRLMEKVRLHARFGLGSGFEGSKVGGSRFPEPVVQRC</sequence>